<keyword evidence="3" id="KW-1185">Reference proteome</keyword>
<evidence type="ECO:0000313" key="3">
    <source>
        <dbReference type="Proteomes" id="UP000241769"/>
    </source>
</evidence>
<reference evidence="2 3" key="1">
    <citation type="journal article" date="2018" name="Genome Biol. Evol.">
        <title>Multiple Roots of Fruiting Body Formation in Amoebozoa.</title>
        <authorList>
            <person name="Hillmann F."/>
            <person name="Forbes G."/>
            <person name="Novohradska S."/>
            <person name="Ferling I."/>
            <person name="Riege K."/>
            <person name="Groth M."/>
            <person name="Westermann M."/>
            <person name="Marz M."/>
            <person name="Spaller T."/>
            <person name="Winckler T."/>
            <person name="Schaap P."/>
            <person name="Glockner G."/>
        </authorList>
    </citation>
    <scope>NUCLEOTIDE SEQUENCE [LARGE SCALE GENOMIC DNA]</scope>
    <source>
        <strain evidence="2 3">Jena</strain>
    </source>
</reference>
<dbReference type="PANTHER" id="PTHR10845">
    <property type="entry name" value="REGULATOR OF G PROTEIN SIGNALING"/>
    <property type="match status" value="1"/>
</dbReference>
<protein>
    <submittedName>
        <fullName evidence="2">Regulator of G-protein signaling 7-like</fullName>
    </submittedName>
</protein>
<dbReference type="PROSITE" id="PS50132">
    <property type="entry name" value="RGS"/>
    <property type="match status" value="1"/>
</dbReference>
<comment type="caution">
    <text evidence="2">The sequence shown here is derived from an EMBL/GenBank/DDBJ whole genome shotgun (WGS) entry which is preliminary data.</text>
</comment>
<dbReference type="SUPFAM" id="SSF48097">
    <property type="entry name" value="Regulator of G-protein signaling, RGS"/>
    <property type="match status" value="1"/>
</dbReference>
<dbReference type="EMBL" id="MDYQ01000057">
    <property type="protein sequence ID" value="PRP84725.1"/>
    <property type="molecule type" value="Genomic_DNA"/>
</dbReference>
<dbReference type="SMART" id="SM00315">
    <property type="entry name" value="RGS"/>
    <property type="match status" value="1"/>
</dbReference>
<dbReference type="CDD" id="cd07440">
    <property type="entry name" value="RGS"/>
    <property type="match status" value="1"/>
</dbReference>
<name>A0A2P6NL78_9EUKA</name>
<dbReference type="InterPro" id="IPR036305">
    <property type="entry name" value="RGS_sf"/>
</dbReference>
<dbReference type="OrthoDB" id="196547at2759"/>
<dbReference type="AlphaFoldDB" id="A0A2P6NL78"/>
<proteinExistence type="predicted"/>
<dbReference type="InParanoid" id="A0A2P6NL78"/>
<evidence type="ECO:0000259" key="1">
    <source>
        <dbReference type="PROSITE" id="PS50132"/>
    </source>
</evidence>
<dbReference type="InterPro" id="IPR016137">
    <property type="entry name" value="RGS"/>
</dbReference>
<dbReference type="Gene3D" id="1.10.167.10">
    <property type="entry name" value="Regulator of G-protein Signalling 4, domain 2"/>
    <property type="match status" value="1"/>
</dbReference>
<evidence type="ECO:0000313" key="2">
    <source>
        <dbReference type="EMBL" id="PRP84725.1"/>
    </source>
</evidence>
<sequence length="229" mass="26398">MTCCSARSSEEEQTVHVSVLLSLSSIEVLNELVYFAKDEDAVLATMNHLALTKSINRLSTAFGFKPKTTPEPFNVENELKRVLANKESTTLFHSWCEAFHCAENVRFWIDVETVRMQPSSEKFERIYSEYLTPSSEYAINVDSSIIKDCEQKKPWSSNSFDEVQHQVFLLMASCSATRFLNSDVYKNYLNGEKERRSPKSRLFRRKNKSTTIVAPRDNVEALFRLRNTL</sequence>
<dbReference type="PANTHER" id="PTHR10845:SF192">
    <property type="entry name" value="DOUBLE HIT, ISOFORM B"/>
    <property type="match status" value="1"/>
</dbReference>
<feature type="domain" description="RGS" evidence="1">
    <location>
        <begin position="78"/>
        <end position="189"/>
    </location>
</feature>
<dbReference type="Proteomes" id="UP000241769">
    <property type="component" value="Unassembled WGS sequence"/>
</dbReference>
<gene>
    <name evidence="2" type="ORF">PROFUN_07827</name>
</gene>
<dbReference type="Pfam" id="PF00615">
    <property type="entry name" value="RGS"/>
    <property type="match status" value="1"/>
</dbReference>
<dbReference type="STRING" id="1890364.A0A2P6NL78"/>
<accession>A0A2P6NL78</accession>
<organism evidence="2 3">
    <name type="scientific">Planoprotostelium fungivorum</name>
    <dbReference type="NCBI Taxonomy" id="1890364"/>
    <lineage>
        <taxon>Eukaryota</taxon>
        <taxon>Amoebozoa</taxon>
        <taxon>Evosea</taxon>
        <taxon>Variosea</taxon>
        <taxon>Cavosteliida</taxon>
        <taxon>Cavosteliaceae</taxon>
        <taxon>Planoprotostelium</taxon>
    </lineage>
</organism>
<dbReference type="InterPro" id="IPR044926">
    <property type="entry name" value="RGS_subdomain_2"/>
</dbReference>